<proteinExistence type="predicted"/>
<organism evidence="1 2">
    <name type="scientific">Pseudomonas phage vB_PseuGesM_254</name>
    <dbReference type="NCBI Taxonomy" id="3092638"/>
    <lineage>
        <taxon>Viruses</taxon>
        <taxon>Duplodnaviria</taxon>
        <taxon>Heunggongvirae</taxon>
        <taxon>Uroviricota</taxon>
        <taxon>Caudoviricetes</taxon>
        <taxon>Vandenendeviridae</taxon>
        <taxon>Chemalvirus</taxon>
        <taxon>Chemalvirus PseuGes254</taxon>
    </lineage>
</organism>
<dbReference type="EMBL" id="OR575930">
    <property type="protein sequence ID" value="WOZ57440.1"/>
    <property type="molecule type" value="Genomic_DNA"/>
</dbReference>
<reference evidence="2" key="1">
    <citation type="submission" date="2024-05" db="EMBL/GenBank/DDBJ databases">
        <authorList>
            <person name="Tikunov A.Y."/>
            <person name="Morozova V.V."/>
            <person name="Kozlova Y.N."/>
            <person name="Tikunova N.V."/>
            <person name="Babkin I.V."/>
        </authorList>
    </citation>
    <scope>NUCLEOTIDE SEQUENCE [LARGE SCALE GENOMIC DNA]</scope>
</reference>
<dbReference type="Proteomes" id="UP001305174">
    <property type="component" value="Segment"/>
</dbReference>
<evidence type="ECO:0000313" key="1">
    <source>
        <dbReference type="EMBL" id="WOZ57440.1"/>
    </source>
</evidence>
<dbReference type="GO" id="GO:0016787">
    <property type="term" value="F:hydrolase activity"/>
    <property type="evidence" value="ECO:0007669"/>
    <property type="project" value="UniProtKB-KW"/>
</dbReference>
<evidence type="ECO:0000313" key="2">
    <source>
        <dbReference type="Proteomes" id="UP001305174"/>
    </source>
</evidence>
<sequence>MEKSELEYLKLLFSIKSNKVLEEVFKEMEAQVDKWGEQNHFSYTYPDVTQLEEVTADSAKMFCDSKMDIGNGSWADIFLEEALEAVEEAKKGDLENLRMELIQVAAVATSWVMSIDRNKK</sequence>
<keyword evidence="2" id="KW-1185">Reference proteome</keyword>
<name>A0AAX4G6D3_9CAUD</name>
<keyword evidence="1" id="KW-0378">Hydrolase</keyword>
<accession>A0AAX4G6D3</accession>
<protein>
    <submittedName>
        <fullName evidence="1">NUDIX hydrolase</fullName>
    </submittedName>
</protein>